<dbReference type="Proteomes" id="UP000853596">
    <property type="component" value="Unassembled WGS sequence"/>
</dbReference>
<dbReference type="Pfam" id="PF06125">
    <property type="entry name" value="DUF961"/>
    <property type="match status" value="1"/>
</dbReference>
<evidence type="ECO:0000313" key="1">
    <source>
        <dbReference type="EMBL" id="HAO5923585.1"/>
    </source>
</evidence>
<proteinExistence type="predicted"/>
<dbReference type="InterPro" id="IPR038620">
    <property type="entry name" value="YdcP-like_sf"/>
</dbReference>
<dbReference type="EMBL" id="DABXZF010000052">
    <property type="protein sequence ID" value="HAO5923585.1"/>
    <property type="molecule type" value="Genomic_DNA"/>
</dbReference>
<protein>
    <submittedName>
        <fullName evidence="1">DUF961 domain-containing protein</fullName>
    </submittedName>
</protein>
<accession>A0A8H9MTA2</accession>
<dbReference type="Gene3D" id="2.40.50.390">
    <property type="entry name" value="Conjugative transposon protein, DUF961"/>
    <property type="match status" value="1"/>
</dbReference>
<dbReference type="AlphaFoldDB" id="A0A8H9MTA2"/>
<organism evidence="1">
    <name type="scientific">Listeria monocytogenes</name>
    <dbReference type="NCBI Taxonomy" id="1639"/>
    <lineage>
        <taxon>Bacteria</taxon>
        <taxon>Bacillati</taxon>
        <taxon>Bacillota</taxon>
        <taxon>Bacilli</taxon>
        <taxon>Bacillales</taxon>
        <taxon>Listeriaceae</taxon>
        <taxon>Listeria</taxon>
    </lineage>
</organism>
<comment type="caution">
    <text evidence="1">The sequence shown here is derived from an EMBL/GenBank/DDBJ whole genome shotgun (WGS) entry which is preliminary data.</text>
</comment>
<name>A0A8H9MTA2_LISMN</name>
<dbReference type="InterPro" id="IPR010365">
    <property type="entry name" value="DUF961"/>
</dbReference>
<reference evidence="1" key="2">
    <citation type="submission" date="2020-10" db="EMBL/GenBank/DDBJ databases">
        <authorList>
            <consortium name="NCBI Pathogen Detection Project"/>
        </authorList>
    </citation>
    <scope>NUCLEOTIDE SEQUENCE</scope>
    <source>
        <strain evidence="1">SFBRL218_S4</strain>
    </source>
</reference>
<gene>
    <name evidence="1" type="ORF">IP987_002805</name>
</gene>
<sequence length="121" mass="13230">MKFTEKVTMDIIGTFGTLEFLGHDGERTKAIEDNQSVVLNQRYGLSSSAQEGTVVIYLPADKKVSFDYDTEVTLVNPTISAFATASYNSMDVVTQVFADDIIPVAKNQANTTQLNKGKEAN</sequence>
<reference evidence="1" key="1">
    <citation type="journal article" date="2018" name="Genome Biol.">
        <title>SKESA: strategic k-mer extension for scrupulous assemblies.</title>
        <authorList>
            <person name="Souvorov A."/>
            <person name="Agarwala R."/>
            <person name="Lipman D.J."/>
        </authorList>
    </citation>
    <scope>NUCLEOTIDE SEQUENCE</scope>
    <source>
        <strain evidence="1">SFBRL218_S4</strain>
    </source>
</reference>